<reference evidence="6 7" key="1">
    <citation type="journal article" date="2014" name="Nat. Commun.">
        <title>Multiple recent horizontal transfers of a large genomic region in cheese making fungi.</title>
        <authorList>
            <person name="Cheeseman K."/>
            <person name="Ropars J."/>
            <person name="Renault P."/>
            <person name="Dupont J."/>
            <person name="Gouzy J."/>
            <person name="Branca A."/>
            <person name="Abraham A.L."/>
            <person name="Ceppi M."/>
            <person name="Conseiller E."/>
            <person name="Debuchy R."/>
            <person name="Malagnac F."/>
            <person name="Goarin A."/>
            <person name="Silar P."/>
            <person name="Lacoste S."/>
            <person name="Sallet E."/>
            <person name="Bensimon A."/>
            <person name="Giraud T."/>
            <person name="Brygoo Y."/>
        </authorList>
    </citation>
    <scope>NUCLEOTIDE SEQUENCE [LARGE SCALE GENOMIC DNA]</scope>
    <source>
        <strain evidence="7">FM 013</strain>
    </source>
</reference>
<evidence type="ECO:0000259" key="4">
    <source>
        <dbReference type="Pfam" id="PF00891"/>
    </source>
</evidence>
<dbReference type="PANTHER" id="PTHR43712:SF1">
    <property type="entry name" value="HYPOTHETICAL O-METHYLTRANSFERASE (EUROFUNG)-RELATED"/>
    <property type="match status" value="1"/>
</dbReference>
<organism evidence="6 7">
    <name type="scientific">Penicillium camemberti (strain FM 013)</name>
    <dbReference type="NCBI Taxonomy" id="1429867"/>
    <lineage>
        <taxon>Eukaryota</taxon>
        <taxon>Fungi</taxon>
        <taxon>Dikarya</taxon>
        <taxon>Ascomycota</taxon>
        <taxon>Pezizomycotina</taxon>
        <taxon>Eurotiomycetes</taxon>
        <taxon>Eurotiomycetidae</taxon>
        <taxon>Eurotiales</taxon>
        <taxon>Aspergillaceae</taxon>
        <taxon>Penicillium</taxon>
    </lineage>
</organism>
<keyword evidence="3" id="KW-0949">S-adenosyl-L-methionine</keyword>
<keyword evidence="2 6" id="KW-0808">Transferase</keyword>
<dbReference type="STRING" id="1429867.A0A0G4PRM2"/>
<dbReference type="Pfam" id="PF08100">
    <property type="entry name" value="Dimerisation"/>
    <property type="match status" value="1"/>
</dbReference>
<keyword evidence="7" id="KW-1185">Reference proteome</keyword>
<dbReference type="AlphaFoldDB" id="A0A0G4PRM2"/>
<dbReference type="Gene3D" id="3.40.50.150">
    <property type="entry name" value="Vaccinia Virus protein VP39"/>
    <property type="match status" value="1"/>
</dbReference>
<dbReference type="GO" id="GO:0046983">
    <property type="term" value="F:protein dimerization activity"/>
    <property type="evidence" value="ECO:0007669"/>
    <property type="project" value="InterPro"/>
</dbReference>
<keyword evidence="1 6" id="KW-0489">Methyltransferase</keyword>
<dbReference type="GO" id="GO:0008171">
    <property type="term" value="F:O-methyltransferase activity"/>
    <property type="evidence" value="ECO:0007669"/>
    <property type="project" value="InterPro"/>
</dbReference>
<proteinExistence type="predicted"/>
<dbReference type="GO" id="GO:0032259">
    <property type="term" value="P:methylation"/>
    <property type="evidence" value="ECO:0007669"/>
    <property type="project" value="UniProtKB-KW"/>
</dbReference>
<dbReference type="Proteomes" id="UP000053732">
    <property type="component" value="Unassembled WGS sequence"/>
</dbReference>
<dbReference type="InterPro" id="IPR012967">
    <property type="entry name" value="COMT_dimerisation"/>
</dbReference>
<evidence type="ECO:0000256" key="1">
    <source>
        <dbReference type="ARBA" id="ARBA00022603"/>
    </source>
</evidence>
<evidence type="ECO:0000313" key="6">
    <source>
        <dbReference type="EMBL" id="CRL29062.1"/>
    </source>
</evidence>
<dbReference type="InterPro" id="IPR016461">
    <property type="entry name" value="COMT-like"/>
</dbReference>
<feature type="domain" description="O-methyltransferase C-terminal" evidence="4">
    <location>
        <begin position="265"/>
        <end position="405"/>
    </location>
</feature>
<dbReference type="PANTHER" id="PTHR43712">
    <property type="entry name" value="PUTATIVE (AFU_ORTHOLOGUE AFUA_4G14580)-RELATED"/>
    <property type="match status" value="1"/>
</dbReference>
<evidence type="ECO:0000256" key="3">
    <source>
        <dbReference type="ARBA" id="ARBA00022691"/>
    </source>
</evidence>
<sequence>MTVTGVSNGSTTNGHGVAIIDPQVATAPSAPQKLAHLQKEIESHSQAYSNGDGDARLKLLETARSLVQAMETPQETMLRYCWAQPTAFAGIETCIELGIFFILSQTDKPKTVAELAATTGAEPELLGRIMKHLATMGVFVETGMDEYGRNGLTTTLAIKRYSDAWPCINGCTLPAINALPAWLKKNDYRSPTEGTDCPFTLGFKTNSHFFEFLAGKNPDYPELGAQFNNLMSAYHQGRPSWMDGNFYPVQTLIEGAKTGEEDVFIVDVGGNKGHDLEEFISKWPNTPGKLILQDQPHVLGDIESLNAAIKPMVHDFYQEQPIKGARVYFLHSVLHDWNDETCQKILSQLVAAMTPGYSKLLINENVIPNTGAHWQATSLDLIMMVDLAAKERTEQQWHQVIEPVGLKITKIWTPLDSAESLIECELA</sequence>
<dbReference type="InterPro" id="IPR036390">
    <property type="entry name" value="WH_DNA-bd_sf"/>
</dbReference>
<name>A0A0G4PRM2_PENC3</name>
<dbReference type="GO" id="GO:0044550">
    <property type="term" value="P:secondary metabolite biosynthetic process"/>
    <property type="evidence" value="ECO:0007669"/>
    <property type="project" value="UniProtKB-ARBA"/>
</dbReference>
<dbReference type="SUPFAM" id="SSF53335">
    <property type="entry name" value="S-adenosyl-L-methionine-dependent methyltransferases"/>
    <property type="match status" value="1"/>
</dbReference>
<dbReference type="InterPro" id="IPR029063">
    <property type="entry name" value="SAM-dependent_MTases_sf"/>
</dbReference>
<dbReference type="InterPro" id="IPR001077">
    <property type="entry name" value="COMT_C"/>
</dbReference>
<evidence type="ECO:0000259" key="5">
    <source>
        <dbReference type="Pfam" id="PF08100"/>
    </source>
</evidence>
<dbReference type="PROSITE" id="PS51683">
    <property type="entry name" value="SAM_OMT_II"/>
    <property type="match status" value="1"/>
</dbReference>
<dbReference type="Gene3D" id="1.10.10.10">
    <property type="entry name" value="Winged helix-like DNA-binding domain superfamily/Winged helix DNA-binding domain"/>
    <property type="match status" value="1"/>
</dbReference>
<dbReference type="Pfam" id="PF00891">
    <property type="entry name" value="Methyltransf_2"/>
    <property type="match status" value="1"/>
</dbReference>
<evidence type="ECO:0000313" key="7">
    <source>
        <dbReference type="Proteomes" id="UP000053732"/>
    </source>
</evidence>
<feature type="domain" description="O-methyltransferase dimerisation" evidence="5">
    <location>
        <begin position="92"/>
        <end position="147"/>
    </location>
</feature>
<gene>
    <name evidence="6" type="ORF">PCAMFM013_S032g000098</name>
</gene>
<dbReference type="SUPFAM" id="SSF46785">
    <property type="entry name" value="Winged helix' DNA-binding domain"/>
    <property type="match status" value="1"/>
</dbReference>
<dbReference type="EMBL" id="HG793165">
    <property type="protein sequence ID" value="CRL29062.1"/>
    <property type="molecule type" value="Genomic_DNA"/>
</dbReference>
<evidence type="ECO:0000256" key="2">
    <source>
        <dbReference type="ARBA" id="ARBA00022679"/>
    </source>
</evidence>
<protein>
    <submittedName>
        <fullName evidence="6">O-methyltransferase, family 2</fullName>
    </submittedName>
</protein>
<dbReference type="InterPro" id="IPR036388">
    <property type="entry name" value="WH-like_DNA-bd_sf"/>
</dbReference>
<accession>A0A0G4PRM2</accession>